<keyword evidence="3" id="KW-1185">Reference proteome</keyword>
<evidence type="ECO:0000256" key="1">
    <source>
        <dbReference type="SAM" id="MobiDB-lite"/>
    </source>
</evidence>
<accession>A0A9D4X1L0</accession>
<comment type="caution">
    <text evidence="2">The sequence shown here is derived from an EMBL/GenBank/DDBJ whole genome shotgun (WGS) entry which is preliminary data.</text>
</comment>
<feature type="region of interest" description="Disordered" evidence="1">
    <location>
        <begin position="1"/>
        <end position="25"/>
    </location>
</feature>
<evidence type="ECO:0000313" key="2">
    <source>
        <dbReference type="EMBL" id="KAI5410650.1"/>
    </source>
</evidence>
<gene>
    <name evidence="2" type="ORF">KIW84_055972</name>
</gene>
<proteinExistence type="predicted"/>
<dbReference type="EMBL" id="JAMSHJ010000005">
    <property type="protein sequence ID" value="KAI5410650.1"/>
    <property type="molecule type" value="Genomic_DNA"/>
</dbReference>
<sequence>MSKKSSPTHIHVPTETSGSSSPTVRENEPFQMINLADLVLDVTSLSIIHPPLRRKLRLLCQRMSRLLEANLDVFPDVQTYLEKETSPDNDSSEKVEESVLEHAAFERRSKKKADECVPEHATHERRSKKKVDHIINVDELTFDEEPLTNIVTPGIAKRLQRRKGKAVVFEDSLSKEMKRKSGGLKINPSRSSIGKSPVCHTRSWSKVVTPTRKRKVVSSSDSKFDVEKDVQDITPIKRYATKKPHVAVPKAPLNNVSLHYVNC</sequence>
<evidence type="ECO:0000313" key="3">
    <source>
        <dbReference type="Proteomes" id="UP001058974"/>
    </source>
</evidence>
<organism evidence="2 3">
    <name type="scientific">Pisum sativum</name>
    <name type="common">Garden pea</name>
    <name type="synonym">Lathyrus oleraceus</name>
    <dbReference type="NCBI Taxonomy" id="3888"/>
    <lineage>
        <taxon>Eukaryota</taxon>
        <taxon>Viridiplantae</taxon>
        <taxon>Streptophyta</taxon>
        <taxon>Embryophyta</taxon>
        <taxon>Tracheophyta</taxon>
        <taxon>Spermatophyta</taxon>
        <taxon>Magnoliopsida</taxon>
        <taxon>eudicotyledons</taxon>
        <taxon>Gunneridae</taxon>
        <taxon>Pentapetalae</taxon>
        <taxon>rosids</taxon>
        <taxon>fabids</taxon>
        <taxon>Fabales</taxon>
        <taxon>Fabaceae</taxon>
        <taxon>Papilionoideae</taxon>
        <taxon>50 kb inversion clade</taxon>
        <taxon>NPAAA clade</taxon>
        <taxon>Hologalegina</taxon>
        <taxon>IRL clade</taxon>
        <taxon>Fabeae</taxon>
        <taxon>Lathyrus</taxon>
    </lineage>
</organism>
<feature type="compositionally biased region" description="Polar residues" evidence="1">
    <location>
        <begin position="1"/>
        <end position="24"/>
    </location>
</feature>
<dbReference type="Proteomes" id="UP001058974">
    <property type="component" value="Chromosome 5"/>
</dbReference>
<reference evidence="2 3" key="1">
    <citation type="journal article" date="2022" name="Nat. Genet.">
        <title>Improved pea reference genome and pan-genome highlight genomic features and evolutionary characteristics.</title>
        <authorList>
            <person name="Yang T."/>
            <person name="Liu R."/>
            <person name="Luo Y."/>
            <person name="Hu S."/>
            <person name="Wang D."/>
            <person name="Wang C."/>
            <person name="Pandey M.K."/>
            <person name="Ge S."/>
            <person name="Xu Q."/>
            <person name="Li N."/>
            <person name="Li G."/>
            <person name="Huang Y."/>
            <person name="Saxena R.K."/>
            <person name="Ji Y."/>
            <person name="Li M."/>
            <person name="Yan X."/>
            <person name="He Y."/>
            <person name="Liu Y."/>
            <person name="Wang X."/>
            <person name="Xiang C."/>
            <person name="Varshney R.K."/>
            <person name="Ding H."/>
            <person name="Gao S."/>
            <person name="Zong X."/>
        </authorList>
    </citation>
    <scope>NUCLEOTIDE SEQUENCE [LARGE SCALE GENOMIC DNA]</scope>
    <source>
        <strain evidence="2 3">cv. Zhongwan 6</strain>
    </source>
</reference>
<name>A0A9D4X1L0_PEA</name>
<dbReference type="Gramene" id="Psat05G0597200-T1">
    <property type="protein sequence ID" value="KAI5410650.1"/>
    <property type="gene ID" value="KIW84_055972"/>
</dbReference>
<dbReference type="AlphaFoldDB" id="A0A9D4X1L0"/>
<protein>
    <submittedName>
        <fullName evidence="2">Uncharacterized protein</fullName>
    </submittedName>
</protein>